<dbReference type="InterPro" id="IPR047021">
    <property type="entry name" value="REXO1/3/4-like"/>
</dbReference>
<keyword evidence="6" id="KW-0269">Exonuclease</keyword>
<keyword evidence="7" id="KW-1185">Reference proteome</keyword>
<sequence>MSPDFDAEKPCTYCLFHVFEDHLPSVSGFTETKDWVESMTTHKILALDCEMSYTDEGLELTRVSVVDHNLKHVYDEVVKPESRIRDYNTEFRFASRLISGITENHIIDCQKTIKDVHQDLKTIISNKTILIGHSIEHDLKALKVFI</sequence>
<evidence type="ECO:0000256" key="3">
    <source>
        <dbReference type="ARBA" id="ARBA00022722"/>
    </source>
</evidence>
<evidence type="ECO:0000256" key="2">
    <source>
        <dbReference type="ARBA" id="ARBA00006357"/>
    </source>
</evidence>
<keyword evidence="3" id="KW-0540">Nuclease</keyword>
<comment type="caution">
    <text evidence="6">The sequence shown here is derived from an EMBL/GenBank/DDBJ whole genome shotgun (WGS) entry which is preliminary data.</text>
</comment>
<dbReference type="OMA" id="YNTEFRF"/>
<comment type="similarity">
    <text evidence="2">Belongs to the REXO1/REXO3 family.</text>
</comment>
<dbReference type="InterPro" id="IPR036397">
    <property type="entry name" value="RNaseH_sf"/>
</dbReference>
<name>A0A0C2MPX0_THEKT</name>
<dbReference type="InterPro" id="IPR012337">
    <property type="entry name" value="RNaseH-like_sf"/>
</dbReference>
<dbReference type="OrthoDB" id="16516at2759"/>
<protein>
    <submittedName>
        <fullName evidence="6">RNA exonuclease 1</fullName>
    </submittedName>
</protein>
<evidence type="ECO:0000313" key="7">
    <source>
        <dbReference type="Proteomes" id="UP000031668"/>
    </source>
</evidence>
<dbReference type="AlphaFoldDB" id="A0A0C2MPX0"/>
<gene>
    <name evidence="6" type="ORF">RF11_06207</name>
</gene>
<proteinExistence type="inferred from homology"/>
<keyword evidence="5" id="KW-0539">Nucleus</keyword>
<dbReference type="PANTHER" id="PTHR12801:SF115">
    <property type="entry name" value="FI18136P1-RELATED"/>
    <property type="match status" value="1"/>
</dbReference>
<organism evidence="6 7">
    <name type="scientific">Thelohanellus kitauei</name>
    <name type="common">Myxosporean</name>
    <dbReference type="NCBI Taxonomy" id="669202"/>
    <lineage>
        <taxon>Eukaryota</taxon>
        <taxon>Metazoa</taxon>
        <taxon>Cnidaria</taxon>
        <taxon>Myxozoa</taxon>
        <taxon>Myxosporea</taxon>
        <taxon>Bivalvulida</taxon>
        <taxon>Platysporina</taxon>
        <taxon>Myxobolidae</taxon>
        <taxon>Thelohanellus</taxon>
    </lineage>
</organism>
<dbReference type="PANTHER" id="PTHR12801">
    <property type="entry name" value="RNA EXONUCLEASE REXO1 / RECO3 FAMILY MEMBER-RELATED"/>
    <property type="match status" value="1"/>
</dbReference>
<accession>A0A0C2MPX0</accession>
<dbReference type="GO" id="GO:0004527">
    <property type="term" value="F:exonuclease activity"/>
    <property type="evidence" value="ECO:0007669"/>
    <property type="project" value="UniProtKB-KW"/>
</dbReference>
<dbReference type="SUPFAM" id="SSF53098">
    <property type="entry name" value="Ribonuclease H-like"/>
    <property type="match status" value="1"/>
</dbReference>
<evidence type="ECO:0000256" key="4">
    <source>
        <dbReference type="ARBA" id="ARBA00022801"/>
    </source>
</evidence>
<keyword evidence="4" id="KW-0378">Hydrolase</keyword>
<dbReference type="GO" id="GO:0003676">
    <property type="term" value="F:nucleic acid binding"/>
    <property type="evidence" value="ECO:0007669"/>
    <property type="project" value="InterPro"/>
</dbReference>
<evidence type="ECO:0000256" key="1">
    <source>
        <dbReference type="ARBA" id="ARBA00004123"/>
    </source>
</evidence>
<dbReference type="GO" id="GO:0005634">
    <property type="term" value="C:nucleus"/>
    <property type="evidence" value="ECO:0007669"/>
    <property type="project" value="UniProtKB-SubCell"/>
</dbReference>
<evidence type="ECO:0000256" key="5">
    <source>
        <dbReference type="ARBA" id="ARBA00023242"/>
    </source>
</evidence>
<dbReference type="Proteomes" id="UP000031668">
    <property type="component" value="Unassembled WGS sequence"/>
</dbReference>
<dbReference type="EMBL" id="JWZT01004623">
    <property type="protein sequence ID" value="KII63671.1"/>
    <property type="molecule type" value="Genomic_DNA"/>
</dbReference>
<evidence type="ECO:0000313" key="6">
    <source>
        <dbReference type="EMBL" id="KII63671.1"/>
    </source>
</evidence>
<dbReference type="Gene3D" id="3.30.420.10">
    <property type="entry name" value="Ribonuclease H-like superfamily/Ribonuclease H"/>
    <property type="match status" value="1"/>
</dbReference>
<reference evidence="6 7" key="1">
    <citation type="journal article" date="2014" name="Genome Biol. Evol.">
        <title>The genome of the myxosporean Thelohanellus kitauei shows adaptations to nutrient acquisition within its fish host.</title>
        <authorList>
            <person name="Yang Y."/>
            <person name="Xiong J."/>
            <person name="Zhou Z."/>
            <person name="Huo F."/>
            <person name="Miao W."/>
            <person name="Ran C."/>
            <person name="Liu Y."/>
            <person name="Zhang J."/>
            <person name="Feng J."/>
            <person name="Wang M."/>
            <person name="Wang M."/>
            <person name="Wang L."/>
            <person name="Yao B."/>
        </authorList>
    </citation>
    <scope>NUCLEOTIDE SEQUENCE [LARGE SCALE GENOMIC DNA]</scope>
    <source>
        <strain evidence="6">Wuqing</strain>
    </source>
</reference>
<comment type="subcellular location">
    <subcellularLocation>
        <location evidence="1">Nucleus</location>
    </subcellularLocation>
</comment>